<dbReference type="Gene3D" id="3.40.1660.10">
    <property type="entry name" value="EreA-like (biosynthetic domain)"/>
    <property type="match status" value="2"/>
</dbReference>
<dbReference type="InterPro" id="IPR007815">
    <property type="entry name" value="Emycin_Estase"/>
</dbReference>
<evidence type="ECO:0000313" key="2">
    <source>
        <dbReference type="Proteomes" id="UP001168528"/>
    </source>
</evidence>
<dbReference type="PANTHER" id="PTHR31299">
    <property type="entry name" value="ESTERASE, PUTATIVE (AFU_ORTHOLOGUE AFUA_1G05850)-RELATED"/>
    <property type="match status" value="1"/>
</dbReference>
<dbReference type="CDD" id="cd14728">
    <property type="entry name" value="Ere-like"/>
    <property type="match status" value="1"/>
</dbReference>
<organism evidence="1 2">
    <name type="scientific">Rhodocytophaga aerolata</name>
    <dbReference type="NCBI Taxonomy" id="455078"/>
    <lineage>
        <taxon>Bacteria</taxon>
        <taxon>Pseudomonadati</taxon>
        <taxon>Bacteroidota</taxon>
        <taxon>Cytophagia</taxon>
        <taxon>Cytophagales</taxon>
        <taxon>Rhodocytophagaceae</taxon>
        <taxon>Rhodocytophaga</taxon>
    </lineage>
</organism>
<dbReference type="InterPro" id="IPR052036">
    <property type="entry name" value="Hydrolase/PRTase-associated"/>
</dbReference>
<dbReference type="PANTHER" id="PTHR31299:SF0">
    <property type="entry name" value="ESTERASE, PUTATIVE (AFU_ORTHOLOGUE AFUA_1G05850)-RELATED"/>
    <property type="match status" value="1"/>
</dbReference>
<reference evidence="1" key="1">
    <citation type="submission" date="2023-07" db="EMBL/GenBank/DDBJ databases">
        <title>The genome sequence of Rhodocytophaga aerolata KACC 12507.</title>
        <authorList>
            <person name="Zhang X."/>
        </authorList>
    </citation>
    <scope>NUCLEOTIDE SEQUENCE</scope>
    <source>
        <strain evidence="1">KACC 12507</strain>
    </source>
</reference>
<keyword evidence="2" id="KW-1185">Reference proteome</keyword>
<sequence length="446" mass="51040">MSRSLLVCYFFFQLLCLHNIFFEVYSQPKSDALAWIELDMVSLSEGPWSSGQTKDYFDQALLGKQIIALGEQNHGDGSTFTQFSRLVKLLHEQYGFEAIVFESGFYDCHKAWQQIKAGRDPLQAFEKSVFSIWSQSQQAAPLFDYIAHKAHTPTPLLLSGFDSQFTGSYGREEFIGELDSLLKIIDASYALTKEYQAFRDMAQKIAHYKLPYTNPSVEEQDLFHRELAHLVSLVESSSLTEKAFYVQLMHNLALHAQSLWSMEKLYKGELATRELLNLRDVQMAKNVIWLLEGPLQGKKIILWGNISHLLKNSSSLVAKSGRDLFKGATTMGDYLYERYGEKMYVIASLSYEGQTGHVKMDPKQKVPAAPEGSLNALLHQTGKKLAFLDLNKIAPQKRWLTKPMLARLDHTILFEADWTKVFDGIFYIDQMQPSWGKQERSREKKN</sequence>
<accession>A0ABT8RIA3</accession>
<protein>
    <submittedName>
        <fullName evidence="1">Erythromycin esterase family protein</fullName>
    </submittedName>
</protein>
<dbReference type="SUPFAM" id="SSF159501">
    <property type="entry name" value="EreA/ChaN-like"/>
    <property type="match status" value="1"/>
</dbReference>
<comment type="caution">
    <text evidence="1">The sequence shown here is derived from an EMBL/GenBank/DDBJ whole genome shotgun (WGS) entry which is preliminary data.</text>
</comment>
<gene>
    <name evidence="1" type="ORF">Q0590_35830</name>
</gene>
<dbReference type="Proteomes" id="UP001168528">
    <property type="component" value="Unassembled WGS sequence"/>
</dbReference>
<proteinExistence type="predicted"/>
<name>A0ABT8RIA3_9BACT</name>
<dbReference type="RefSeq" id="WP_302042496.1">
    <property type="nucleotide sequence ID" value="NZ_JAUKPO010000081.1"/>
</dbReference>
<dbReference type="EMBL" id="JAUKPO010000081">
    <property type="protein sequence ID" value="MDO1451699.1"/>
    <property type="molecule type" value="Genomic_DNA"/>
</dbReference>
<dbReference type="Pfam" id="PF05139">
    <property type="entry name" value="Erythro_esteras"/>
    <property type="match status" value="1"/>
</dbReference>
<evidence type="ECO:0000313" key="1">
    <source>
        <dbReference type="EMBL" id="MDO1451699.1"/>
    </source>
</evidence>